<protein>
    <submittedName>
        <fullName evidence="3">Bacterial Ig-like domain-containing protein</fullName>
    </submittedName>
</protein>
<evidence type="ECO:0000313" key="4">
    <source>
        <dbReference type="Proteomes" id="UP000886852"/>
    </source>
</evidence>
<dbReference type="InterPro" id="IPR022038">
    <property type="entry name" value="Ig-like_bact"/>
</dbReference>
<dbReference type="Pfam" id="PF07523">
    <property type="entry name" value="Big_3"/>
    <property type="match status" value="1"/>
</dbReference>
<feature type="chain" id="PRO_5038889549" evidence="1">
    <location>
        <begin position="26"/>
        <end position="1438"/>
    </location>
</feature>
<reference evidence="3" key="1">
    <citation type="submission" date="2020-10" db="EMBL/GenBank/DDBJ databases">
        <authorList>
            <person name="Gilroy R."/>
        </authorList>
    </citation>
    <scope>NUCLEOTIDE SEQUENCE</scope>
    <source>
        <strain evidence="3">ChiHjej12B11-7776</strain>
    </source>
</reference>
<evidence type="ECO:0000256" key="1">
    <source>
        <dbReference type="SAM" id="SignalP"/>
    </source>
</evidence>
<dbReference type="PROSITE" id="PS51257">
    <property type="entry name" value="PROKAR_LIPOPROTEIN"/>
    <property type="match status" value="1"/>
</dbReference>
<sequence>MKKSAFSVILAVLMIVALFTGTLTGCDPSHPVTPSDIVVTATETTVQLHESQVTNYDYTALFTVTKDGQAVTVQKSMLDLSQVSASADSFTVKCTYEGKTAQVTVTVTHTQYSVTLLSPSVTVNVSLAEDYDYNALFVVTKDGKAVTITDDMVNSNVVAAVGNYTYTVTLGNASATLQVVVTDAHEMLAVASYSTLSLTLEQLASYDVTNLFSLYVDGTAVPVTEDMIDVGQLQNAQEGGSYTVTFSYAEGASSCSAETTIKVVAEAVAQVTTRNVVTYPNGEYIDLTTLFEITKGDERVPVTSDMISGVINYSAEGENVITLTYDGQQYTATVEVVRGVIINYASASVVTVKKGTDKALYSFADDFVVMVNGIRLRNIGQYVDVSQVDFSQAGEYEAKLSVPYSNTQFGTSAPTFTYEEKTITYRVVETEYSLSVAQPVVEVYADAGSFNVFSNILLSRNGMTNQVGDNLQWVNALYCYGRLVSPEVDLTKAGRQLVEVEVYVDCMSPDDELGSPVTVSYYVEVVTDVVITATDRVSFGNETIYTTDLFTITEGGEEIPVTYDMVSGKVDVFKAGVYEITAQYKGVTATATVVVLDPLLAGTYKTLQTTIPQEEEEDNDGYITEAVPGKVLGDMVIGSDGSITVNGRQARFVSASSPQQIKVLIGNYGFTLYSQNGIAVLIPDNDVKMSYNEYMRPFIYFREDVWTVGRYVAVNYSDLHVLQLDYVTYSYDLFNVESKATGERSWYGLRTALVGKTSSDTVYEVTWGEATLPDGFVPAAGVEASLTMNGVTEKFLLSTDRKGKIQRQSEEKVWTNAVLHGTVDGKAATLQFDNNEGVTYKIGEQTVVSLGSYDYNGMNNGGVLHDDGILFVYSYTKSEGLYSYKFSIDFAARTFALLPQDGLFGLYERDNMFLFLDGYGTGEASFDTKSYATHPFAYTVNGQTVTVTFINPSYDFAYGDSAQFTLADLKNVLTARRSHNNVLGSATFVNCVITDGAVISLNETVFAAGANCKTDILNAVSVVTKDGELTFEQKDAVAGRVGLTNIDVVDVSCVNVNYAGVYQLRVAIQVDGALKFSYYAVQVVTPDYADNPLVATYGTGAINDSYSFSLDAYGRAVISANGVTYGGYALYNGDQFVVRAFASDGSAVTAEGKRIENGIVTLQCSGAISFFDYFTTGTKTAAGCQGHVLRKISANGVDVYVYAVSATSLGEIVDVSADENDASVLIVTRQNGEQLAVRAEWGSASSGLTVADSVRGTYSDASGEGENLVLDGFGTATIGGQSGVYYVSGTTVTVATSTNAYAYSLNVQAKTYVSLSIDYSTLVAGKTFTAQHTFSGAAYMYNATTSFTFNADGTVTAVSVCSEYEQDEGAYNPSYASQSGVTGTYELTSNKLIVKINSQTFAFYLTNVVQCESITCESTPLTSEDIGYFAVGTTFVKA</sequence>
<organism evidence="3 4">
    <name type="scientific">Candidatus Fimimonas merdipullorum</name>
    <dbReference type="NCBI Taxonomy" id="2840822"/>
    <lineage>
        <taxon>Bacteria</taxon>
        <taxon>Pseudomonadati</taxon>
        <taxon>Myxococcota</taxon>
        <taxon>Myxococcia</taxon>
        <taxon>Myxococcales</taxon>
        <taxon>Cystobacterineae</taxon>
        <taxon>Myxococcaceae</taxon>
        <taxon>Myxococcaceae incertae sedis</taxon>
        <taxon>Candidatus Fimimonas</taxon>
    </lineage>
</organism>
<proteinExistence type="predicted"/>
<dbReference type="Proteomes" id="UP000886852">
    <property type="component" value="Unassembled WGS sequence"/>
</dbReference>
<evidence type="ECO:0000259" key="2">
    <source>
        <dbReference type="Pfam" id="PF07523"/>
    </source>
</evidence>
<reference evidence="3" key="2">
    <citation type="journal article" date="2021" name="PeerJ">
        <title>Extensive microbial diversity within the chicken gut microbiome revealed by metagenomics and culture.</title>
        <authorList>
            <person name="Gilroy R."/>
            <person name="Ravi A."/>
            <person name="Getino M."/>
            <person name="Pursley I."/>
            <person name="Horton D.L."/>
            <person name="Alikhan N.F."/>
            <person name="Baker D."/>
            <person name="Gharbi K."/>
            <person name="Hall N."/>
            <person name="Watson M."/>
            <person name="Adriaenssens E.M."/>
            <person name="Foster-Nyarko E."/>
            <person name="Jarju S."/>
            <person name="Secka A."/>
            <person name="Antonio M."/>
            <person name="Oren A."/>
            <person name="Chaudhuri R.R."/>
            <person name="La Ragione R."/>
            <person name="Hildebrand F."/>
            <person name="Pallen M.J."/>
        </authorList>
    </citation>
    <scope>NUCLEOTIDE SEQUENCE</scope>
    <source>
        <strain evidence="3">ChiHjej12B11-7776</strain>
    </source>
</reference>
<comment type="caution">
    <text evidence="3">The sequence shown here is derived from an EMBL/GenBank/DDBJ whole genome shotgun (WGS) entry which is preliminary data.</text>
</comment>
<evidence type="ECO:0000313" key="3">
    <source>
        <dbReference type="EMBL" id="HIU91388.1"/>
    </source>
</evidence>
<accession>A0A9D1SPX0</accession>
<keyword evidence="1" id="KW-0732">Signal</keyword>
<gene>
    <name evidence="3" type="ORF">IAC72_05215</name>
</gene>
<feature type="domain" description="Ig-like" evidence="2">
    <location>
        <begin position="555"/>
        <end position="595"/>
    </location>
</feature>
<feature type="signal peptide" evidence="1">
    <location>
        <begin position="1"/>
        <end position="25"/>
    </location>
</feature>
<dbReference type="EMBL" id="DVOC01000093">
    <property type="protein sequence ID" value="HIU91388.1"/>
    <property type="molecule type" value="Genomic_DNA"/>
</dbReference>
<name>A0A9D1SPX0_9BACT</name>